<feature type="domain" description="Major facilitator superfamily (MFS) profile" evidence="5">
    <location>
        <begin position="10"/>
        <end position="392"/>
    </location>
</feature>
<dbReference type="STRING" id="206506.AAV32_00965"/>
<dbReference type="GeneID" id="99727442"/>
<name>A0A171KVM1_9BURK</name>
<feature type="transmembrane region" description="Helical" evidence="4">
    <location>
        <begin position="45"/>
        <end position="68"/>
    </location>
</feature>
<feature type="transmembrane region" description="Helical" evidence="4">
    <location>
        <begin position="278"/>
        <end position="297"/>
    </location>
</feature>
<organism evidence="6 8">
    <name type="scientific">Kerstersia gyiorum</name>
    <dbReference type="NCBI Taxonomy" id="206506"/>
    <lineage>
        <taxon>Bacteria</taxon>
        <taxon>Pseudomonadati</taxon>
        <taxon>Pseudomonadota</taxon>
        <taxon>Betaproteobacteria</taxon>
        <taxon>Burkholderiales</taxon>
        <taxon>Alcaligenaceae</taxon>
        <taxon>Kerstersia</taxon>
    </lineage>
</organism>
<feature type="transmembrane region" description="Helical" evidence="4">
    <location>
        <begin position="99"/>
        <end position="121"/>
    </location>
</feature>
<accession>A0A171KVM1</accession>
<dbReference type="Proteomes" id="UP000292039">
    <property type="component" value="Unassembled WGS sequence"/>
</dbReference>
<dbReference type="Pfam" id="PF07690">
    <property type="entry name" value="MFS_1"/>
    <property type="match status" value="1"/>
</dbReference>
<keyword evidence="3 4" id="KW-0472">Membrane</keyword>
<dbReference type="AlphaFoldDB" id="A0A171KVM1"/>
<evidence type="ECO:0000313" key="9">
    <source>
        <dbReference type="Proteomes" id="UP000292039"/>
    </source>
</evidence>
<dbReference type="PANTHER" id="PTHR23523">
    <property type="match status" value="1"/>
</dbReference>
<feature type="transmembrane region" description="Helical" evidence="4">
    <location>
        <begin position="213"/>
        <end position="238"/>
    </location>
</feature>
<dbReference type="PANTHER" id="PTHR23523:SF1">
    <property type="entry name" value="CYANATE TRANSPORT PROTEIN CYNX"/>
    <property type="match status" value="1"/>
</dbReference>
<dbReference type="EMBL" id="SGWZ01000001">
    <property type="protein sequence ID" value="RZS73851.1"/>
    <property type="molecule type" value="Genomic_DNA"/>
</dbReference>
<dbReference type="Proteomes" id="UP000078084">
    <property type="component" value="Unassembled WGS sequence"/>
</dbReference>
<keyword evidence="1 4" id="KW-0812">Transmembrane</keyword>
<dbReference type="EMBL" id="LBNE01000001">
    <property type="protein sequence ID" value="KKO72938.1"/>
    <property type="molecule type" value="Genomic_DNA"/>
</dbReference>
<dbReference type="InterPro" id="IPR036259">
    <property type="entry name" value="MFS_trans_sf"/>
</dbReference>
<evidence type="ECO:0000313" key="8">
    <source>
        <dbReference type="Proteomes" id="UP000078084"/>
    </source>
</evidence>
<evidence type="ECO:0000256" key="2">
    <source>
        <dbReference type="ARBA" id="ARBA00022989"/>
    </source>
</evidence>
<dbReference type="Gene3D" id="1.20.1250.20">
    <property type="entry name" value="MFS general substrate transporter like domains"/>
    <property type="match status" value="2"/>
</dbReference>
<reference evidence="7 9" key="2">
    <citation type="submission" date="2019-02" db="EMBL/GenBank/DDBJ databases">
        <title>Genomic Encyclopedia of Type Strains, Phase IV (KMG-IV): sequencing the most valuable type-strain genomes for metagenomic binning, comparative biology and taxonomic classification.</title>
        <authorList>
            <person name="Goeker M."/>
        </authorList>
    </citation>
    <scope>NUCLEOTIDE SEQUENCE [LARGE SCALE GENOMIC DNA]</scope>
    <source>
        <strain evidence="7 9">DSM 16618</strain>
    </source>
</reference>
<feature type="transmembrane region" description="Helical" evidence="4">
    <location>
        <begin position="160"/>
        <end position="181"/>
    </location>
</feature>
<dbReference type="SUPFAM" id="SSF103473">
    <property type="entry name" value="MFS general substrate transporter"/>
    <property type="match status" value="1"/>
</dbReference>
<evidence type="ECO:0000313" key="7">
    <source>
        <dbReference type="EMBL" id="RZS73851.1"/>
    </source>
</evidence>
<dbReference type="GO" id="GO:0022857">
    <property type="term" value="F:transmembrane transporter activity"/>
    <property type="evidence" value="ECO:0007669"/>
    <property type="project" value="InterPro"/>
</dbReference>
<evidence type="ECO:0000259" key="5">
    <source>
        <dbReference type="PROSITE" id="PS50850"/>
    </source>
</evidence>
<proteinExistence type="predicted"/>
<dbReference type="RefSeq" id="WP_083969337.1">
    <property type="nucleotide sequence ID" value="NZ_CBCSEB010000002.1"/>
</dbReference>
<dbReference type="InterPro" id="IPR011701">
    <property type="entry name" value="MFS"/>
</dbReference>
<evidence type="ECO:0000256" key="4">
    <source>
        <dbReference type="SAM" id="Phobius"/>
    </source>
</evidence>
<comment type="caution">
    <text evidence="6">The sequence shown here is derived from an EMBL/GenBank/DDBJ whole genome shotgun (WGS) entry which is preliminary data.</text>
</comment>
<feature type="transmembrane region" description="Helical" evidence="4">
    <location>
        <begin position="250"/>
        <end position="271"/>
    </location>
</feature>
<feature type="transmembrane region" description="Helical" evidence="4">
    <location>
        <begin position="336"/>
        <end position="356"/>
    </location>
</feature>
<protein>
    <submittedName>
        <fullName evidence="7">CP family cyanate transporter-like MFS transporter</fullName>
    </submittedName>
</protein>
<keyword evidence="2 4" id="KW-1133">Transmembrane helix</keyword>
<evidence type="ECO:0000313" key="6">
    <source>
        <dbReference type="EMBL" id="KKO72938.1"/>
    </source>
</evidence>
<dbReference type="InterPro" id="IPR020846">
    <property type="entry name" value="MFS_dom"/>
</dbReference>
<keyword evidence="8" id="KW-1185">Reference proteome</keyword>
<sequence>MKLRPGQLFCIAAILLVGLNLRPALAVISPLIETIRSATGLSYQAMGWVTGLPIMAMGILALAGATVYRLGMRRGIAIGVLLVFIACLLRLMAANPAWLLGSALLAGIGIGIAQTLVPGFIKLHFPTRIDTLMALYVSMIMGGAAMSAAGTPVLLHSMDWQPALAMWALPALLALVLWLSATRNFRDPARTPAAAGTPAPAGTVFRPWRYRRAWLLAGLFCASGSCYTLALAWLAPYYIELGASPQRAGILLAVLTLFEVVAGFLVAWLAPRSPDRRYLLAGCTVLATAGYLMLAWMPLAAPWLIIAMLGLGIGALFPLTLILAMDHASQPRHAGVLAAFVQGIGYLVAGVLPFAAGQLRDSLGSLEAAWSLMAGLVLLSLVLVVQASPASAKAFDQRCRQG</sequence>
<evidence type="ECO:0000256" key="1">
    <source>
        <dbReference type="ARBA" id="ARBA00022692"/>
    </source>
</evidence>
<evidence type="ECO:0000256" key="3">
    <source>
        <dbReference type="ARBA" id="ARBA00023136"/>
    </source>
</evidence>
<dbReference type="InterPro" id="IPR052524">
    <property type="entry name" value="MFS_Cyanate_Porter"/>
</dbReference>
<dbReference type="OrthoDB" id="5758872at2"/>
<feature type="transmembrane region" description="Helical" evidence="4">
    <location>
        <begin position="133"/>
        <end position="154"/>
    </location>
</feature>
<reference evidence="6 8" key="1">
    <citation type="submission" date="2015-04" db="EMBL/GenBank/DDBJ databases">
        <title>Genome sequence of Kerstersia gyiorum CG1.</title>
        <authorList>
            <person name="Greninger A.L."/>
            <person name="Kozyreva V."/>
            <person name="Chaturvedi V."/>
        </authorList>
    </citation>
    <scope>NUCLEOTIDE SEQUENCE [LARGE SCALE GENOMIC DNA]</scope>
    <source>
        <strain evidence="6 8">CG1</strain>
    </source>
</reference>
<feature type="transmembrane region" description="Helical" evidence="4">
    <location>
        <begin position="303"/>
        <end position="324"/>
    </location>
</feature>
<feature type="transmembrane region" description="Helical" evidence="4">
    <location>
        <begin position="75"/>
        <end position="93"/>
    </location>
</feature>
<gene>
    <name evidence="6" type="ORF">AAV32_00965</name>
    <name evidence="7" type="ORF">EV679_1057</name>
</gene>
<dbReference type="PROSITE" id="PS50850">
    <property type="entry name" value="MFS"/>
    <property type="match status" value="1"/>
</dbReference>
<feature type="transmembrane region" description="Helical" evidence="4">
    <location>
        <begin position="368"/>
        <end position="388"/>
    </location>
</feature>